<dbReference type="InterPro" id="IPR029063">
    <property type="entry name" value="SAM-dependent_MTases_sf"/>
</dbReference>
<evidence type="ECO:0000313" key="7">
    <source>
        <dbReference type="Proteomes" id="UP000186817"/>
    </source>
</evidence>
<feature type="transmembrane region" description="Helical" evidence="4">
    <location>
        <begin position="701"/>
        <end position="720"/>
    </location>
</feature>
<feature type="transmembrane region" description="Helical" evidence="4">
    <location>
        <begin position="732"/>
        <end position="750"/>
    </location>
</feature>
<gene>
    <name evidence="6" type="ORF">AK812_SmicGene37800</name>
</gene>
<evidence type="ECO:0000256" key="3">
    <source>
        <dbReference type="ARBA" id="ARBA00022691"/>
    </source>
</evidence>
<accession>A0A1Q9CFI4</accession>
<feature type="transmembrane region" description="Helical" evidence="4">
    <location>
        <begin position="454"/>
        <end position="477"/>
    </location>
</feature>
<organism evidence="6 7">
    <name type="scientific">Symbiodinium microadriaticum</name>
    <name type="common">Dinoflagellate</name>
    <name type="synonym">Zooxanthella microadriatica</name>
    <dbReference type="NCBI Taxonomy" id="2951"/>
    <lineage>
        <taxon>Eukaryota</taxon>
        <taxon>Sar</taxon>
        <taxon>Alveolata</taxon>
        <taxon>Dinophyceae</taxon>
        <taxon>Suessiales</taxon>
        <taxon>Symbiodiniaceae</taxon>
        <taxon>Symbiodinium</taxon>
    </lineage>
</organism>
<keyword evidence="4" id="KW-0812">Transmembrane</keyword>
<dbReference type="SUPFAM" id="SSF53335">
    <property type="entry name" value="S-adenosyl-L-methionine-dependent methyltransferases"/>
    <property type="match status" value="1"/>
</dbReference>
<keyword evidence="2" id="KW-0808">Transferase</keyword>
<keyword evidence="4" id="KW-1133">Transmembrane helix</keyword>
<feature type="transmembrane region" description="Helical" evidence="4">
    <location>
        <begin position="661"/>
        <end position="681"/>
    </location>
</feature>
<dbReference type="PANTHER" id="PTHR43464">
    <property type="entry name" value="METHYLTRANSFERASE"/>
    <property type="match status" value="1"/>
</dbReference>
<feature type="transmembrane region" description="Helical" evidence="4">
    <location>
        <begin position="756"/>
        <end position="774"/>
    </location>
</feature>
<feature type="transmembrane region" description="Helical" evidence="4">
    <location>
        <begin position="786"/>
        <end position="804"/>
    </location>
</feature>
<feature type="domain" description="Methyltransferase" evidence="5">
    <location>
        <begin position="54"/>
        <end position="156"/>
    </location>
</feature>
<dbReference type="Gene3D" id="3.40.50.150">
    <property type="entry name" value="Vaccinia Virus protein VP39"/>
    <property type="match status" value="1"/>
</dbReference>
<evidence type="ECO:0000313" key="6">
    <source>
        <dbReference type="EMBL" id="OLP81646.1"/>
    </source>
</evidence>
<dbReference type="InterPro" id="IPR041698">
    <property type="entry name" value="Methyltransf_25"/>
</dbReference>
<protein>
    <recommendedName>
        <fullName evidence="5">Methyltransferase domain-containing protein</fullName>
    </recommendedName>
</protein>
<reference evidence="6 7" key="1">
    <citation type="submission" date="2016-02" db="EMBL/GenBank/DDBJ databases">
        <title>Genome analysis of coral dinoflagellate symbionts highlights evolutionary adaptations to a symbiotic lifestyle.</title>
        <authorList>
            <person name="Aranda M."/>
            <person name="Li Y."/>
            <person name="Liew Y.J."/>
            <person name="Baumgarten S."/>
            <person name="Simakov O."/>
            <person name="Wilson M."/>
            <person name="Piel J."/>
            <person name="Ashoor H."/>
            <person name="Bougouffa S."/>
            <person name="Bajic V.B."/>
            <person name="Ryu T."/>
            <person name="Ravasi T."/>
            <person name="Bayer T."/>
            <person name="Micklem G."/>
            <person name="Kim H."/>
            <person name="Bhak J."/>
            <person name="Lajeunesse T.C."/>
            <person name="Voolstra C.R."/>
        </authorList>
    </citation>
    <scope>NUCLEOTIDE SEQUENCE [LARGE SCALE GENOMIC DNA]</scope>
    <source>
        <strain evidence="6 7">CCMP2467</strain>
    </source>
</reference>
<keyword evidence="1" id="KW-0489">Methyltransferase</keyword>
<comment type="caution">
    <text evidence="6">The sequence shown here is derived from an EMBL/GenBank/DDBJ whole genome shotgun (WGS) entry which is preliminary data.</text>
</comment>
<keyword evidence="4" id="KW-0472">Membrane</keyword>
<evidence type="ECO:0000256" key="2">
    <source>
        <dbReference type="ARBA" id="ARBA00022679"/>
    </source>
</evidence>
<dbReference type="GO" id="GO:0008168">
    <property type="term" value="F:methyltransferase activity"/>
    <property type="evidence" value="ECO:0007669"/>
    <property type="project" value="UniProtKB-KW"/>
</dbReference>
<keyword evidence="7" id="KW-1185">Reference proteome</keyword>
<dbReference type="GO" id="GO:0032259">
    <property type="term" value="P:methylation"/>
    <property type="evidence" value="ECO:0007669"/>
    <property type="project" value="UniProtKB-KW"/>
</dbReference>
<evidence type="ECO:0000256" key="4">
    <source>
        <dbReference type="SAM" id="Phobius"/>
    </source>
</evidence>
<dbReference type="AlphaFoldDB" id="A0A1Q9CFI4"/>
<dbReference type="Pfam" id="PF13649">
    <property type="entry name" value="Methyltransf_25"/>
    <property type="match status" value="1"/>
</dbReference>
<evidence type="ECO:0000259" key="5">
    <source>
        <dbReference type="Pfam" id="PF13649"/>
    </source>
</evidence>
<dbReference type="OrthoDB" id="423414at2759"/>
<dbReference type="Proteomes" id="UP000186817">
    <property type="component" value="Unassembled WGS sequence"/>
</dbReference>
<name>A0A1Q9CFI4_SYMMI</name>
<keyword evidence="3" id="KW-0949">S-adenosyl-L-methionine</keyword>
<sequence>MDPHDSGRILDRAPPLSFFERAYEAFEGAPWDVGIPQPALAVALADGEVLGPRILDIGCGTGENAVFLAENGFDVTAFDIVPAAVTLARQRLHAAGKMSGSMRVYQADVFAMSEVPEITDLRYDTVLDFAVFHGIGDDEAQRDALRATAACVREGGRLLLHAFSDGNAGYGWTGPRRTTEDHLRKQLAETGWIVRSITARPYTYYDCTRRCCDEMDALFVVAENPGHPREPGGSGEKDCMSVRALCLYLAFASVVLFWEVVEAYPLEVRHVRSQHLPFGLVAWPQRAAVRRGEPLFRDRAHHAAGLGLRGFGVPRLGDMQDASGRKPISSLKPRLLGPAWLLPEWPFAPLAFFFVVTPGSSVLCGWERTALARPCPTTWPPQQPLAFCEYGSRRTRTLNIRKGRVTELAMSAFFEEDAEKGEAWTVRSLAVEAAVSCSSLQQPAAACSSLQQQVVVVVVLELVLAAAVGVSICEAIVYDPSRVQDGGAVSEPEQLNLSSENFISGKALELSSGHEFEAKLESQRRHRFDPLACTASVACVTRQKLGLCLKSESLATGASGKLGIHFPAHPVPRQRSWRLLKFRSEHGEEYDARRAKALKLLDESISSLLAPQAPGSGPFLRCSVSAQTSTKLRGNAGAAMQRTLAQVIGFKSHSCRHWSSHWLVGVSCFLFAPAAAAFWAVWWCLLRYADLKDQGNMLQMILYFCLAVTYTLVVLTSYSADYLFIRRGQRSFYGRVDIVVASGTLFLSTFDFYLRATVWETALLVLVPCCAFVYSTQSKAFEIWIWRHTLWHFTGGTIALYGSLRLLPAKHSIMSELPWCLCLTEMTYAIGIAVFFVLRGTCPKDRLDELWQIGARHAHWQPVSGR</sequence>
<dbReference type="EMBL" id="LSRX01001262">
    <property type="protein sequence ID" value="OLP81646.1"/>
    <property type="molecule type" value="Genomic_DNA"/>
</dbReference>
<dbReference type="CDD" id="cd02440">
    <property type="entry name" value="AdoMet_MTases"/>
    <property type="match status" value="1"/>
</dbReference>
<evidence type="ECO:0000256" key="1">
    <source>
        <dbReference type="ARBA" id="ARBA00022603"/>
    </source>
</evidence>
<proteinExistence type="predicted"/>
<dbReference type="PANTHER" id="PTHR43464:SF19">
    <property type="entry name" value="UBIQUINONE BIOSYNTHESIS O-METHYLTRANSFERASE, MITOCHONDRIAL"/>
    <property type="match status" value="1"/>
</dbReference>
<feature type="transmembrane region" description="Helical" evidence="4">
    <location>
        <begin position="816"/>
        <end position="838"/>
    </location>
</feature>